<keyword evidence="1" id="KW-1133">Transmembrane helix</keyword>
<gene>
    <name evidence="2" type="ORF">EZ444_02630</name>
</gene>
<keyword evidence="3" id="KW-1185">Reference proteome</keyword>
<proteinExistence type="predicted"/>
<feature type="transmembrane region" description="Helical" evidence="1">
    <location>
        <begin position="551"/>
        <end position="570"/>
    </location>
</feature>
<dbReference type="AlphaFoldDB" id="A0A4R0NGB6"/>
<sequence>MKAKYLFSILSVFFTLCCNKGFSQSYGLGFYSHEVVQDQRTGLDLSPGKTLCFNSSFEIAFDFSFMPAKADYFGYILRFVDNNNENIDLIYDKNSKQKNHFRLIIGDKFSKIAFNIPRDVLFSSWNTIKFKFDYEHQLLHLTCGQFSSQTSLALKKGDCFKILFGANEYLGFKTTDVPPMKIKNVKISEGGDVKYAWPLNEYQGIMVREEMGNKDASVVNPLWIKKLHHEWQLLQTLSIKGAASVAFDAKKEVLNIIGIDSLYKYDIKSGKLDPINYSSGNQNLLRGNQSLYDDKNKRLLNVYVDQKLVSTFDTLSKKWSKNYIPNTPITDFWQFNKFYSETDSSLYLIGGYGHFIYKNQIQRYHLPSGTWQDVKVIGDRFTPRYLAASGNTKTGAYIFGGFGSSSGEQILNPRNLYDLLYFDVKKKTIKKIYELKVEGEHFVFGNSLIINEKSNTYYALVFPKHKFKSHLQLIQGSLLKPEYKRVGSLIPYLFHDINSFADLFYCAESKRFIAVTLFRDEGDRTHIQIYSLYSPPINADVKLLSGSTKNVFIVILMLLAAVGIGWFIYVRRKKRAAVAIKPIIQNTNPIAVVPTSAVNVVADPLKPVSEKKMVEECKSSIFLFGDMQVFDKQGQEITKQFTPLIKELFLVILLYTIRWERGISSEKLKELLWFDKSDESARNNRSVNIAKLKSILEKIEHCTVSKETGYWKIICDFESVYVDYQQYFEIIKDKKKLNKEKISELAKIIKRGPFLPNTSYEWMDPFKAEISNEIIDTYLHFAHSIVIADDPELLIELANYIFYFDSVNEEAMVIKCKALAHLGKHSQSKNTYESFCKEYKLLYGDDFDKSFNDILSD</sequence>
<evidence type="ECO:0000313" key="2">
    <source>
        <dbReference type="EMBL" id="TCC99589.1"/>
    </source>
</evidence>
<comment type="caution">
    <text evidence="2">The sequence shown here is derived from an EMBL/GenBank/DDBJ whole genome shotgun (WGS) entry which is preliminary data.</text>
</comment>
<dbReference type="InterPro" id="IPR015915">
    <property type="entry name" value="Kelch-typ_b-propeller"/>
</dbReference>
<name>A0A4R0NGB6_9SPHI</name>
<dbReference type="EMBL" id="SJSM01000001">
    <property type="protein sequence ID" value="TCC99589.1"/>
    <property type="molecule type" value="Genomic_DNA"/>
</dbReference>
<dbReference type="SUPFAM" id="SSF50965">
    <property type="entry name" value="Galactose oxidase, central domain"/>
    <property type="match status" value="1"/>
</dbReference>
<evidence type="ECO:0000313" key="3">
    <source>
        <dbReference type="Proteomes" id="UP000291117"/>
    </source>
</evidence>
<dbReference type="PANTHER" id="PTHR35807:SF1">
    <property type="entry name" value="TRANSCRIPTIONAL REGULATOR REDD"/>
    <property type="match status" value="1"/>
</dbReference>
<dbReference type="OrthoDB" id="1110630at2"/>
<dbReference type="RefSeq" id="WP_131606942.1">
    <property type="nucleotide sequence ID" value="NZ_SJSM01000001.1"/>
</dbReference>
<keyword evidence="1" id="KW-0812">Transmembrane</keyword>
<keyword evidence="1" id="KW-0472">Membrane</keyword>
<protein>
    <submittedName>
        <fullName evidence="2">Galactose oxidase</fullName>
    </submittedName>
</protein>
<accession>A0A4R0NGB6</accession>
<evidence type="ECO:0000256" key="1">
    <source>
        <dbReference type="SAM" id="Phobius"/>
    </source>
</evidence>
<dbReference type="Gene3D" id="2.120.10.80">
    <property type="entry name" value="Kelch-type beta propeller"/>
    <property type="match status" value="1"/>
</dbReference>
<organism evidence="2 3">
    <name type="scientific">Pedobacter hiemivivus</name>
    <dbReference type="NCBI Taxonomy" id="2530454"/>
    <lineage>
        <taxon>Bacteria</taxon>
        <taxon>Pseudomonadati</taxon>
        <taxon>Bacteroidota</taxon>
        <taxon>Sphingobacteriia</taxon>
        <taxon>Sphingobacteriales</taxon>
        <taxon>Sphingobacteriaceae</taxon>
        <taxon>Pedobacter</taxon>
    </lineage>
</organism>
<dbReference type="InterPro" id="IPR011043">
    <property type="entry name" value="Gal_Oxase/kelch_b-propeller"/>
</dbReference>
<dbReference type="Proteomes" id="UP000291117">
    <property type="component" value="Unassembled WGS sequence"/>
</dbReference>
<reference evidence="2 3" key="1">
    <citation type="submission" date="2019-02" db="EMBL/GenBank/DDBJ databases">
        <title>Pedobacter sp. RP-3-8 sp. nov., isolated from Arctic soil.</title>
        <authorList>
            <person name="Dahal R.H."/>
        </authorList>
    </citation>
    <scope>NUCLEOTIDE SEQUENCE [LARGE SCALE GENOMIC DNA]</scope>
    <source>
        <strain evidence="2 3">RP-3-8</strain>
    </source>
</reference>
<dbReference type="GO" id="GO:0003677">
    <property type="term" value="F:DNA binding"/>
    <property type="evidence" value="ECO:0007669"/>
    <property type="project" value="TreeGrafter"/>
</dbReference>
<dbReference type="GO" id="GO:0006355">
    <property type="term" value="P:regulation of DNA-templated transcription"/>
    <property type="evidence" value="ECO:0007669"/>
    <property type="project" value="TreeGrafter"/>
</dbReference>
<dbReference type="PANTHER" id="PTHR35807">
    <property type="entry name" value="TRANSCRIPTIONAL REGULATOR REDD-RELATED"/>
    <property type="match status" value="1"/>
</dbReference>
<dbReference type="InterPro" id="IPR051677">
    <property type="entry name" value="AfsR-DnrI-RedD_regulator"/>
</dbReference>